<feature type="transmembrane region" description="Helical" evidence="1">
    <location>
        <begin position="214"/>
        <end position="234"/>
    </location>
</feature>
<organism evidence="3 4">
    <name type="scientific">Neoaquamicrobium sediminum</name>
    <dbReference type="NCBI Taxonomy" id="1849104"/>
    <lineage>
        <taxon>Bacteria</taxon>
        <taxon>Pseudomonadati</taxon>
        <taxon>Pseudomonadota</taxon>
        <taxon>Alphaproteobacteria</taxon>
        <taxon>Hyphomicrobiales</taxon>
        <taxon>Phyllobacteriaceae</taxon>
        <taxon>Neoaquamicrobium</taxon>
    </lineage>
</organism>
<evidence type="ECO:0000256" key="1">
    <source>
        <dbReference type="SAM" id="Phobius"/>
    </source>
</evidence>
<feature type="domain" description="EamA" evidence="2">
    <location>
        <begin position="157"/>
        <end position="283"/>
    </location>
</feature>
<protein>
    <submittedName>
        <fullName evidence="3">DMT family transporter</fullName>
    </submittedName>
</protein>
<feature type="transmembrane region" description="Helical" evidence="1">
    <location>
        <begin position="84"/>
        <end position="101"/>
    </location>
</feature>
<evidence type="ECO:0000259" key="2">
    <source>
        <dbReference type="Pfam" id="PF00892"/>
    </source>
</evidence>
<keyword evidence="4" id="KW-1185">Reference proteome</keyword>
<feature type="transmembrane region" description="Helical" evidence="1">
    <location>
        <begin position="12"/>
        <end position="30"/>
    </location>
</feature>
<dbReference type="InterPro" id="IPR000620">
    <property type="entry name" value="EamA_dom"/>
</dbReference>
<evidence type="ECO:0000313" key="3">
    <source>
        <dbReference type="EMBL" id="MEX4008555.1"/>
    </source>
</evidence>
<feature type="transmembrane region" description="Helical" evidence="1">
    <location>
        <begin position="271"/>
        <end position="289"/>
    </location>
</feature>
<evidence type="ECO:0000313" key="4">
    <source>
        <dbReference type="Proteomes" id="UP001559025"/>
    </source>
</evidence>
<feature type="transmembrane region" description="Helical" evidence="1">
    <location>
        <begin position="188"/>
        <end position="208"/>
    </location>
</feature>
<accession>A0ABV3WVK2</accession>
<feature type="transmembrane region" description="Helical" evidence="1">
    <location>
        <begin position="42"/>
        <end position="63"/>
    </location>
</feature>
<keyword evidence="1" id="KW-1133">Transmembrane helix</keyword>
<feature type="transmembrane region" description="Helical" evidence="1">
    <location>
        <begin position="158"/>
        <end position="176"/>
    </location>
</feature>
<dbReference type="RefSeq" id="WP_368803568.1">
    <property type="nucleotide sequence ID" value="NZ_JAZHFV010000004.1"/>
</dbReference>
<comment type="caution">
    <text evidence="3">The sequence shown here is derived from an EMBL/GenBank/DDBJ whole genome shotgun (WGS) entry which is preliminary data.</text>
</comment>
<gene>
    <name evidence="3" type="ORF">V1479_14675</name>
</gene>
<feature type="transmembrane region" description="Helical" evidence="1">
    <location>
        <begin position="107"/>
        <end position="126"/>
    </location>
</feature>
<dbReference type="PANTHER" id="PTHR22911:SF103">
    <property type="entry name" value="BLR2811 PROTEIN"/>
    <property type="match status" value="1"/>
</dbReference>
<dbReference type="EMBL" id="JAZHFV010000004">
    <property type="protein sequence ID" value="MEX4008555.1"/>
    <property type="molecule type" value="Genomic_DNA"/>
</dbReference>
<dbReference type="InterPro" id="IPR037185">
    <property type="entry name" value="EmrE-like"/>
</dbReference>
<feature type="transmembrane region" description="Helical" evidence="1">
    <location>
        <begin position="246"/>
        <end position="265"/>
    </location>
</feature>
<dbReference type="Proteomes" id="UP001559025">
    <property type="component" value="Unassembled WGS sequence"/>
</dbReference>
<dbReference type="Pfam" id="PF00892">
    <property type="entry name" value="EamA"/>
    <property type="match status" value="2"/>
</dbReference>
<keyword evidence="1" id="KW-0472">Membrane</keyword>
<proteinExistence type="predicted"/>
<sequence>MTQQQSNPEAATPTSAILLVLCACFSFAFLDASAKYLVQQGMAAPFLAWMRFAIHLVLVMILFRSWSNPAMFRAQSLPRQIVRGVFLFGSTVFNFLALQTLQLAETISIYFFAPMVITALAGPLLGEWAGWRRWLAVLVGLLGVLVITRPGLGTFGTGHVFALMSMASYSFYVIMTRHMGATETSASLIFYSALAPTVLMFPFVPLYGSMPQEPLHWVLLFGLGAIGAFGHYLLIRAYKQATTTALAPYPYSQMIWMIALGYLVFSDLPDWWTLAGAGIIVSSGLYIVHREHRLRLASRTAPNSETQELAKKL</sequence>
<dbReference type="SUPFAM" id="SSF103481">
    <property type="entry name" value="Multidrug resistance efflux transporter EmrE"/>
    <property type="match status" value="2"/>
</dbReference>
<reference evidence="3 4" key="1">
    <citation type="submission" date="2024-01" db="EMBL/GenBank/DDBJ databases">
        <title>New evidence supports the origin of RcGTA from prophage.</title>
        <authorList>
            <person name="Xu Y."/>
            <person name="Liu B."/>
            <person name="Chen F."/>
        </authorList>
    </citation>
    <scope>NUCLEOTIDE SEQUENCE [LARGE SCALE GENOMIC DNA]</scope>
    <source>
        <strain evidence="3 4">CBW1107-2</strain>
    </source>
</reference>
<feature type="domain" description="EamA" evidence="2">
    <location>
        <begin position="15"/>
        <end position="148"/>
    </location>
</feature>
<feature type="transmembrane region" description="Helical" evidence="1">
    <location>
        <begin position="133"/>
        <end position="152"/>
    </location>
</feature>
<dbReference type="PANTHER" id="PTHR22911">
    <property type="entry name" value="ACYL-MALONYL CONDENSING ENZYME-RELATED"/>
    <property type="match status" value="1"/>
</dbReference>
<name>A0ABV3WVK2_9HYPH</name>
<keyword evidence="1" id="KW-0812">Transmembrane</keyword>